<feature type="region of interest" description="Disordered" evidence="1">
    <location>
        <begin position="756"/>
        <end position="814"/>
    </location>
</feature>
<keyword evidence="3" id="KW-1185">Reference proteome</keyword>
<dbReference type="InterPro" id="IPR032675">
    <property type="entry name" value="LRR_dom_sf"/>
</dbReference>
<dbReference type="GO" id="GO:0031146">
    <property type="term" value="P:SCF-dependent proteasomal ubiquitin-dependent protein catabolic process"/>
    <property type="evidence" value="ECO:0007669"/>
    <property type="project" value="TreeGrafter"/>
</dbReference>
<dbReference type="SUPFAM" id="SSF52047">
    <property type="entry name" value="RNI-like"/>
    <property type="match status" value="1"/>
</dbReference>
<name>A0A367JWU1_RHIST</name>
<dbReference type="EMBL" id="PJQM01002555">
    <property type="protein sequence ID" value="RCH94462.1"/>
    <property type="molecule type" value="Genomic_DNA"/>
</dbReference>
<dbReference type="GO" id="GO:0019005">
    <property type="term" value="C:SCF ubiquitin ligase complex"/>
    <property type="evidence" value="ECO:0007669"/>
    <property type="project" value="TreeGrafter"/>
</dbReference>
<comment type="caution">
    <text evidence="2">The sequence shown here is derived from an EMBL/GenBank/DDBJ whole genome shotgun (WGS) entry which is preliminary data.</text>
</comment>
<feature type="compositionally biased region" description="Basic and acidic residues" evidence="1">
    <location>
        <begin position="801"/>
        <end position="814"/>
    </location>
</feature>
<evidence type="ECO:0000256" key="1">
    <source>
        <dbReference type="SAM" id="MobiDB-lite"/>
    </source>
</evidence>
<dbReference type="PANTHER" id="PTHR13318:SF247">
    <property type="entry name" value="GH16156P"/>
    <property type="match status" value="1"/>
</dbReference>
<proteinExistence type="predicted"/>
<protein>
    <recommendedName>
        <fullName evidence="4">F-box domain-containing protein</fullName>
    </recommendedName>
</protein>
<dbReference type="AlphaFoldDB" id="A0A367JWU1"/>
<dbReference type="STRING" id="4846.A0A367JWU1"/>
<evidence type="ECO:0000313" key="2">
    <source>
        <dbReference type="EMBL" id="RCH94462.1"/>
    </source>
</evidence>
<dbReference type="Proteomes" id="UP000253551">
    <property type="component" value="Unassembled WGS sequence"/>
</dbReference>
<accession>A0A367JWU1</accession>
<dbReference type="InterPro" id="IPR006553">
    <property type="entry name" value="Leu-rich_rpt_Cys-con_subtyp"/>
</dbReference>
<dbReference type="PANTHER" id="PTHR13318">
    <property type="entry name" value="PARTNER OF PAIRED, ISOFORM B-RELATED"/>
    <property type="match status" value="1"/>
</dbReference>
<evidence type="ECO:0008006" key="4">
    <source>
        <dbReference type="Google" id="ProtNLM"/>
    </source>
</evidence>
<feature type="region of interest" description="Disordered" evidence="1">
    <location>
        <begin position="534"/>
        <end position="568"/>
    </location>
</feature>
<evidence type="ECO:0000313" key="3">
    <source>
        <dbReference type="Proteomes" id="UP000253551"/>
    </source>
</evidence>
<organism evidence="2 3">
    <name type="scientific">Rhizopus stolonifer</name>
    <name type="common">Rhizopus nigricans</name>
    <dbReference type="NCBI Taxonomy" id="4846"/>
    <lineage>
        <taxon>Eukaryota</taxon>
        <taxon>Fungi</taxon>
        <taxon>Fungi incertae sedis</taxon>
        <taxon>Mucoromycota</taxon>
        <taxon>Mucoromycotina</taxon>
        <taxon>Mucoromycetes</taxon>
        <taxon>Mucorales</taxon>
        <taxon>Mucorineae</taxon>
        <taxon>Rhizopodaceae</taxon>
        <taxon>Rhizopus</taxon>
    </lineage>
</organism>
<feature type="non-terminal residue" evidence="2">
    <location>
        <position position="1"/>
    </location>
</feature>
<sequence length="1214" mass="139398">IQMSQDQNWEDFQFEEPLGRLVSLPTAVMERICRLLDYKDQYESCLIHPNWSIAAMAILWEAPLFNRPDLFRKFLKTTSTCKRVALLVKRFHLAFVDIEEESLFKPLCRSSNERHHPKNAHPLAKASLIQDLARHCENMTDLVCYGWEMKPGDWEQIATVAHELKHLTVIGGSKQGEPKQIGVQVLSRLETLCLDGRFVINDSWAQTLIHKASNLRVLELSLENLDYDVFMKICQPGYFPLTKLTLTRASCLLDIHVAPILAGFPDLNSFCLEGTLSVSAATIMTCLESCAALEHLEIRANALSIEKSEKIQLETPPLDHILVLKSLLVENLNLTDSNLQMLSVWLPQLRTLGLKNCRLLTNQSLQYLVRNLTTIHLLDCPQLDSDFFSFLKHLRELYIKSCGTMTPNDIHNVCSQCDDLQSIKIIGHQELRDSMIDKYMEKTQEPRLVLNKSQIKTLAKTGLQYIPNERVLSGHHLLLLAQHLEMPIKDLDSLLDLIEQETMNAQVCNKEPLKNRLSRLEVLKSDNSSVIPRPNTPAIWSKDYHNQPNRSDTEEEEEEETNLGGWGLNQDTAKSWADIPKQVIDNIPTLEDIQLSTQVVKEPWRHQDTFLSPENKKPKAKPFFQDVQIKEDTSGWGYPGQVYDWNDYHNQGYAQDVIEQQKETVYYENGEKRNLQEGTSSFTNQPLFSSSTAELVPLFSLAEPMQRKQSMAVISSDEGPDWSNDSEEERIVVKVNDKTQKEIEPFYPKKRKADIMPKKNTSRQFSRPGRISPEVRGSAEDQWANIAKSNPERKRRPPRQKNTERKKDWRAESNEHFPEIPTLISLDDSQQVARARTFFPTDLNRVLVPERACTPKPEPVVDLMNEMMTDSTSEVTMKNLIGQENKGMLKEVTLKKLTAEEGGGGVKGFLKELTLEDLMMEEKNNKSQMTLEDVMTEIKSKEVKEVKRRVSVSSCSTDSMDWRDKEYDAMNTASWEYTAEENVVQSPQSSYDETDQCETPVDHLGLNKDMVDSSKIQTKVEKVLTKQLSYNTPTNSLPEFSSLMNDFSEKQSQSEQEQEPYYINDQVSSVSSMEPIRLQPNTTEDIMFESLMEEFSPSAQSTSSAEVNTSDNQTAIQTTNYNDTPQTVIDNPYDLTREYLKSNRRRLRYVTTVMARISEKENKCLHMFKDENLEVTIKKFCEKYNVQNIEGQLNIQLADIYKRNRTNLIMKKKI</sequence>
<dbReference type="Gene3D" id="3.80.10.10">
    <property type="entry name" value="Ribonuclease Inhibitor"/>
    <property type="match status" value="1"/>
</dbReference>
<reference evidence="2 3" key="1">
    <citation type="journal article" date="2018" name="G3 (Bethesda)">
        <title>Phylogenetic and Phylogenomic Definition of Rhizopus Species.</title>
        <authorList>
            <person name="Gryganskyi A.P."/>
            <person name="Golan J."/>
            <person name="Dolatabadi S."/>
            <person name="Mondo S."/>
            <person name="Robb S."/>
            <person name="Idnurm A."/>
            <person name="Muszewska A."/>
            <person name="Steczkiewicz K."/>
            <person name="Masonjones S."/>
            <person name="Liao H.L."/>
            <person name="Gajdeczka M.T."/>
            <person name="Anike F."/>
            <person name="Vuek A."/>
            <person name="Anishchenko I.M."/>
            <person name="Voigt K."/>
            <person name="de Hoog G.S."/>
            <person name="Smith M.E."/>
            <person name="Heitman J."/>
            <person name="Vilgalys R."/>
            <person name="Stajich J.E."/>
        </authorList>
    </citation>
    <scope>NUCLEOTIDE SEQUENCE [LARGE SCALE GENOMIC DNA]</scope>
    <source>
        <strain evidence="2 3">LSU 92-RS-03</strain>
    </source>
</reference>
<dbReference type="SMART" id="SM00367">
    <property type="entry name" value="LRR_CC"/>
    <property type="match status" value="2"/>
</dbReference>
<dbReference type="OrthoDB" id="10257471at2759"/>
<gene>
    <name evidence="2" type="ORF">CU098_002403</name>
</gene>